<dbReference type="SMART" id="SM00248">
    <property type="entry name" value="ANK"/>
    <property type="match status" value="6"/>
</dbReference>
<feature type="repeat" description="ANK" evidence="3">
    <location>
        <begin position="131"/>
        <end position="163"/>
    </location>
</feature>
<dbReference type="PROSITE" id="PS50088">
    <property type="entry name" value="ANK_REPEAT"/>
    <property type="match status" value="3"/>
</dbReference>
<dbReference type="PROSITE" id="PS50297">
    <property type="entry name" value="ANK_REP_REGION"/>
    <property type="match status" value="2"/>
</dbReference>
<evidence type="ECO:0000256" key="1">
    <source>
        <dbReference type="ARBA" id="ARBA00022737"/>
    </source>
</evidence>
<keyword evidence="6" id="KW-1185">Reference proteome</keyword>
<organism evidence="5 6">
    <name type="scientific">Tetraparma gracilis</name>
    <dbReference type="NCBI Taxonomy" id="2962635"/>
    <lineage>
        <taxon>Eukaryota</taxon>
        <taxon>Sar</taxon>
        <taxon>Stramenopiles</taxon>
        <taxon>Ochrophyta</taxon>
        <taxon>Bolidophyceae</taxon>
        <taxon>Parmales</taxon>
        <taxon>Triparmaceae</taxon>
        <taxon>Tetraparma</taxon>
    </lineage>
</organism>
<feature type="repeat" description="ANK" evidence="3">
    <location>
        <begin position="62"/>
        <end position="97"/>
    </location>
</feature>
<evidence type="ECO:0000313" key="5">
    <source>
        <dbReference type="EMBL" id="GMI51303.1"/>
    </source>
</evidence>
<evidence type="ECO:0000256" key="3">
    <source>
        <dbReference type="PROSITE-ProRule" id="PRU00023"/>
    </source>
</evidence>
<dbReference type="PANTHER" id="PTHR24171">
    <property type="entry name" value="ANKYRIN REPEAT DOMAIN-CONTAINING PROTEIN 39-RELATED"/>
    <property type="match status" value="1"/>
</dbReference>
<protein>
    <submittedName>
        <fullName evidence="5">Uncharacterized protein</fullName>
    </submittedName>
</protein>
<reference evidence="5 6" key="1">
    <citation type="journal article" date="2023" name="Commun. Biol.">
        <title>Genome analysis of Parmales, the sister group of diatoms, reveals the evolutionary specialization of diatoms from phago-mixotrophs to photoautotrophs.</title>
        <authorList>
            <person name="Ban H."/>
            <person name="Sato S."/>
            <person name="Yoshikawa S."/>
            <person name="Yamada K."/>
            <person name="Nakamura Y."/>
            <person name="Ichinomiya M."/>
            <person name="Sato N."/>
            <person name="Blanc-Mathieu R."/>
            <person name="Endo H."/>
            <person name="Kuwata A."/>
            <person name="Ogata H."/>
        </authorList>
    </citation>
    <scope>NUCLEOTIDE SEQUENCE [LARGE SCALE GENOMIC DNA]</scope>
</reference>
<dbReference type="InterPro" id="IPR002110">
    <property type="entry name" value="Ankyrin_rpt"/>
</dbReference>
<dbReference type="EMBL" id="BRYB01006179">
    <property type="protein sequence ID" value="GMI51303.1"/>
    <property type="molecule type" value="Genomic_DNA"/>
</dbReference>
<dbReference type="Gene3D" id="1.25.40.20">
    <property type="entry name" value="Ankyrin repeat-containing domain"/>
    <property type="match status" value="2"/>
</dbReference>
<evidence type="ECO:0000256" key="4">
    <source>
        <dbReference type="SAM" id="MobiDB-lite"/>
    </source>
</evidence>
<feature type="region of interest" description="Disordered" evidence="4">
    <location>
        <begin position="292"/>
        <end position="335"/>
    </location>
</feature>
<dbReference type="Pfam" id="PF12796">
    <property type="entry name" value="Ank_2"/>
    <property type="match status" value="3"/>
</dbReference>
<evidence type="ECO:0000256" key="2">
    <source>
        <dbReference type="ARBA" id="ARBA00023043"/>
    </source>
</evidence>
<dbReference type="SUPFAM" id="SSF48403">
    <property type="entry name" value="Ankyrin repeat"/>
    <property type="match status" value="1"/>
</dbReference>
<keyword evidence="1" id="KW-0677">Repeat</keyword>
<comment type="caution">
    <text evidence="5">The sequence shown here is derived from an EMBL/GenBank/DDBJ whole genome shotgun (WGS) entry which is preliminary data.</text>
</comment>
<keyword evidence="2 3" id="KW-0040">ANK repeat</keyword>
<feature type="repeat" description="ANK" evidence="3">
    <location>
        <begin position="202"/>
        <end position="234"/>
    </location>
</feature>
<accession>A0ABQ6N946</accession>
<proteinExistence type="predicted"/>
<dbReference type="InterPro" id="IPR036770">
    <property type="entry name" value="Ankyrin_rpt-contain_sf"/>
</dbReference>
<dbReference type="PANTHER" id="PTHR24171:SF9">
    <property type="entry name" value="ANKYRIN REPEAT DOMAIN-CONTAINING PROTEIN 39"/>
    <property type="match status" value="1"/>
</dbReference>
<dbReference type="Proteomes" id="UP001165060">
    <property type="component" value="Unassembled WGS sequence"/>
</dbReference>
<evidence type="ECO:0000313" key="6">
    <source>
        <dbReference type="Proteomes" id="UP001165060"/>
    </source>
</evidence>
<name>A0ABQ6N946_9STRA</name>
<gene>
    <name evidence="5" type="ORF">TeGR_g8200</name>
</gene>
<sequence length="335" mass="34562">MAFFLEKVDSPGFVPPHMKSENQLPSASNSALFSSAASGNLEQVKAALSAGGSPNYFNPKSDGATALHAAARACTNDAANCVRELLANGAVLDAKTITTNNSPLHEAILANNQATAEALIAAGALFTENSFGNTPLLLAVQQGNISVALSLIKKGHTVSVKNNQGRNALHICANMATGKEAFVKMAACLIMYGVDASGVDNNKYTPLHAAASVGNLDMVQLLADSGAALSPKSHMYVGSRLTERTPFEVADLSGHDQVARFLDSEVSKESSGQRATDGEVAKRLSRGLVSEVSAAAKRGDENSNRGNGVAGRTTPQKAAKEPVFVGSGAAVAKGK</sequence>